<keyword evidence="4 14" id="KW-0560">Oxidoreductase</keyword>
<evidence type="ECO:0000256" key="2">
    <source>
        <dbReference type="ARBA" id="ARBA00022490"/>
    </source>
</evidence>
<dbReference type="InterPro" id="IPR004511">
    <property type="entry name" value="PAPS/APS_Rdtase"/>
</dbReference>
<dbReference type="NCBIfam" id="TIGR02055">
    <property type="entry name" value="APS_reductase"/>
    <property type="match status" value="1"/>
</dbReference>
<comment type="cofactor">
    <cofactor evidence="14">
        <name>[4Fe-4S] cluster</name>
        <dbReference type="ChEBI" id="CHEBI:49883"/>
    </cofactor>
    <text evidence="14">Binds 1 [4Fe-4S] cluster per subunit.</text>
</comment>
<evidence type="ECO:0000256" key="11">
    <source>
        <dbReference type="ARBA" id="ARBA00030894"/>
    </source>
</evidence>
<comment type="catalytic activity">
    <reaction evidence="13 14">
        <text>[thioredoxin]-disulfide + sulfite + AMP + 2 H(+) = adenosine 5'-phosphosulfate + [thioredoxin]-dithiol</text>
        <dbReference type="Rhea" id="RHEA:21976"/>
        <dbReference type="Rhea" id="RHEA-COMP:10698"/>
        <dbReference type="Rhea" id="RHEA-COMP:10700"/>
        <dbReference type="ChEBI" id="CHEBI:15378"/>
        <dbReference type="ChEBI" id="CHEBI:17359"/>
        <dbReference type="ChEBI" id="CHEBI:29950"/>
        <dbReference type="ChEBI" id="CHEBI:50058"/>
        <dbReference type="ChEBI" id="CHEBI:58243"/>
        <dbReference type="ChEBI" id="CHEBI:456215"/>
        <dbReference type="EC" id="1.8.4.10"/>
    </reaction>
</comment>
<organism evidence="16 17">
    <name type="scientific">Candidatus Uhrbacteria bacterium GW2011_GWF2_41_16</name>
    <dbReference type="NCBI Taxonomy" id="1618997"/>
    <lineage>
        <taxon>Bacteria</taxon>
        <taxon>Candidatus Uhriibacteriota</taxon>
    </lineage>
</organism>
<dbReference type="Proteomes" id="UP000034746">
    <property type="component" value="Unassembled WGS sequence"/>
</dbReference>
<dbReference type="GO" id="GO:0019344">
    <property type="term" value="P:cysteine biosynthetic process"/>
    <property type="evidence" value="ECO:0007669"/>
    <property type="project" value="InterPro"/>
</dbReference>
<evidence type="ECO:0000256" key="4">
    <source>
        <dbReference type="ARBA" id="ARBA00023002"/>
    </source>
</evidence>
<dbReference type="AlphaFoldDB" id="A0A0G0V6T8"/>
<evidence type="ECO:0000256" key="14">
    <source>
        <dbReference type="HAMAP-Rule" id="MF_00063"/>
    </source>
</evidence>
<accession>A0A0G0V6T8</accession>
<dbReference type="GO" id="GO:0046872">
    <property type="term" value="F:metal ion binding"/>
    <property type="evidence" value="ECO:0007669"/>
    <property type="project" value="UniProtKB-KW"/>
</dbReference>
<evidence type="ECO:0000256" key="6">
    <source>
        <dbReference type="ARBA" id="ARBA00023014"/>
    </source>
</evidence>
<evidence type="ECO:0000256" key="1">
    <source>
        <dbReference type="ARBA" id="ARBA00009732"/>
    </source>
</evidence>
<feature type="domain" description="Phosphoadenosine phosphosulphate reductase" evidence="15">
    <location>
        <begin position="33"/>
        <end position="208"/>
    </location>
</feature>
<dbReference type="HAMAP" id="MF_00063">
    <property type="entry name" value="CysH"/>
    <property type="match status" value="1"/>
</dbReference>
<evidence type="ECO:0000256" key="8">
    <source>
        <dbReference type="ARBA" id="ARBA00024327"/>
    </source>
</evidence>
<reference evidence="16 17" key="1">
    <citation type="journal article" date="2015" name="Nature">
        <title>rRNA introns, odd ribosomes, and small enigmatic genomes across a large radiation of phyla.</title>
        <authorList>
            <person name="Brown C.T."/>
            <person name="Hug L.A."/>
            <person name="Thomas B.C."/>
            <person name="Sharon I."/>
            <person name="Castelle C.J."/>
            <person name="Singh A."/>
            <person name="Wilkins M.J."/>
            <person name="Williams K.H."/>
            <person name="Banfield J.F."/>
        </authorList>
    </citation>
    <scope>NUCLEOTIDE SEQUENCE [LARGE SCALE GENOMIC DNA]</scope>
</reference>
<keyword evidence="2 14" id="KW-0963">Cytoplasm</keyword>
<dbReference type="SUPFAM" id="SSF52402">
    <property type="entry name" value="Adenine nucleotide alpha hydrolases-like"/>
    <property type="match status" value="1"/>
</dbReference>
<keyword evidence="6 14" id="KW-0411">Iron-sulfur</keyword>
<feature type="active site" description="Nucleophile; cysteine thiosulfonate intermediate" evidence="14">
    <location>
        <position position="230"/>
    </location>
</feature>
<dbReference type="EC" id="1.8.4.10" evidence="9 14"/>
<dbReference type="EMBL" id="LCAU01000029">
    <property type="protein sequence ID" value="KKR96644.1"/>
    <property type="molecule type" value="Genomic_DNA"/>
</dbReference>
<dbReference type="GO" id="GO:0004604">
    <property type="term" value="F:phosphoadenylyl-sulfate reductase (thioredoxin) activity"/>
    <property type="evidence" value="ECO:0007669"/>
    <property type="project" value="UniProtKB-UniRule"/>
</dbReference>
<protein>
    <recommendedName>
        <fullName evidence="10 14">Adenosine 5'-phosphosulfate reductase</fullName>
        <shortName evidence="14">APS reductase</shortName>
        <ecNumber evidence="9 14">1.8.4.10</ecNumber>
    </recommendedName>
    <alternativeName>
        <fullName evidence="12 14">5'-adenylylsulfate reductase</fullName>
    </alternativeName>
    <alternativeName>
        <fullName evidence="11 14">Thioredoxin-dependent 5'-adenylylsulfate reductase</fullName>
    </alternativeName>
</protein>
<dbReference type="Pfam" id="PF01507">
    <property type="entry name" value="PAPS_reduct"/>
    <property type="match status" value="1"/>
</dbReference>
<evidence type="ECO:0000256" key="10">
    <source>
        <dbReference type="ARBA" id="ARBA00029514"/>
    </source>
</evidence>
<comment type="subcellular location">
    <subcellularLocation>
        <location evidence="14">Cytoplasm</location>
    </subcellularLocation>
</comment>
<evidence type="ECO:0000256" key="12">
    <source>
        <dbReference type="ARBA" id="ARBA00032041"/>
    </source>
</evidence>
<name>A0A0G0V6T8_9BACT</name>
<dbReference type="PANTHER" id="PTHR46482:SF9">
    <property type="entry name" value="5'-ADENYLYLSULFATE REDUCTASE 1, CHLOROPLASTIC"/>
    <property type="match status" value="1"/>
</dbReference>
<dbReference type="GO" id="GO:0051539">
    <property type="term" value="F:4 iron, 4 sulfur cluster binding"/>
    <property type="evidence" value="ECO:0007669"/>
    <property type="project" value="UniProtKB-UniRule"/>
</dbReference>
<keyword evidence="5 14" id="KW-0408">Iron</keyword>
<evidence type="ECO:0000313" key="16">
    <source>
        <dbReference type="EMBL" id="KKR96644.1"/>
    </source>
</evidence>
<evidence type="ECO:0000256" key="13">
    <source>
        <dbReference type="ARBA" id="ARBA00048441"/>
    </source>
</evidence>
<comment type="function">
    <text evidence="7 14">Catalyzes the formation of sulfite from adenosine 5'-phosphosulfate (APS) using thioredoxin as an electron donor.</text>
</comment>
<dbReference type="InterPro" id="IPR014729">
    <property type="entry name" value="Rossmann-like_a/b/a_fold"/>
</dbReference>
<feature type="binding site" evidence="14">
    <location>
        <position position="119"/>
    </location>
    <ligand>
        <name>[4Fe-4S] cluster</name>
        <dbReference type="ChEBI" id="CHEBI:49883"/>
    </ligand>
</feature>
<evidence type="ECO:0000256" key="3">
    <source>
        <dbReference type="ARBA" id="ARBA00022723"/>
    </source>
</evidence>
<dbReference type="NCBIfam" id="NF002537">
    <property type="entry name" value="PRK02090.1"/>
    <property type="match status" value="1"/>
</dbReference>
<evidence type="ECO:0000313" key="17">
    <source>
        <dbReference type="Proteomes" id="UP000034746"/>
    </source>
</evidence>
<evidence type="ECO:0000259" key="15">
    <source>
        <dbReference type="Pfam" id="PF01507"/>
    </source>
</evidence>
<evidence type="ECO:0000256" key="9">
    <source>
        <dbReference type="ARBA" id="ARBA00024386"/>
    </source>
</evidence>
<dbReference type="PANTHER" id="PTHR46482">
    <property type="entry name" value="5'-ADENYLYLSULFATE REDUCTASE 3, CHLOROPLASTIC"/>
    <property type="match status" value="1"/>
</dbReference>
<dbReference type="GO" id="GO:0043866">
    <property type="term" value="F:adenylyl-sulfate reductase (thioredoxin) activity"/>
    <property type="evidence" value="ECO:0007669"/>
    <property type="project" value="UniProtKB-EC"/>
</dbReference>
<comment type="similarity">
    <text evidence="1 14">Belongs to the PAPS reductase family. CysH subfamily.</text>
</comment>
<dbReference type="GO" id="GO:0019379">
    <property type="term" value="P:sulfate assimilation, phosphoadenylyl sulfate reduction by phosphoadenylyl-sulfate reductase (thioredoxin)"/>
    <property type="evidence" value="ECO:0007669"/>
    <property type="project" value="UniProtKB-UniRule"/>
</dbReference>
<dbReference type="InterPro" id="IPR002500">
    <property type="entry name" value="PAPS_reduct_dom"/>
</dbReference>
<comment type="caution">
    <text evidence="16">The sequence shown here is derived from an EMBL/GenBank/DDBJ whole genome shotgun (WGS) entry which is preliminary data.</text>
</comment>
<keyword evidence="3 14" id="KW-0479">Metal-binding</keyword>
<dbReference type="InterPro" id="IPR011798">
    <property type="entry name" value="APS_reductase"/>
</dbReference>
<dbReference type="GO" id="GO:0005737">
    <property type="term" value="C:cytoplasm"/>
    <property type="evidence" value="ECO:0007669"/>
    <property type="project" value="UniProtKB-SubCell"/>
</dbReference>
<feature type="binding site" evidence="14">
    <location>
        <position position="202"/>
    </location>
    <ligand>
        <name>[4Fe-4S] cluster</name>
        <dbReference type="ChEBI" id="CHEBI:49883"/>
    </ligand>
</feature>
<dbReference type="CDD" id="cd23945">
    <property type="entry name" value="PAPS_reductase"/>
    <property type="match status" value="1"/>
</dbReference>
<evidence type="ECO:0000256" key="5">
    <source>
        <dbReference type="ARBA" id="ARBA00023004"/>
    </source>
</evidence>
<dbReference type="GO" id="GO:0070814">
    <property type="term" value="P:hydrogen sulfide biosynthetic process"/>
    <property type="evidence" value="ECO:0007669"/>
    <property type="project" value="UniProtKB-UniRule"/>
</dbReference>
<dbReference type="PIRSF" id="PIRSF000857">
    <property type="entry name" value="PAPS_reductase"/>
    <property type="match status" value="1"/>
</dbReference>
<proteinExistence type="inferred from homology"/>
<dbReference type="PATRIC" id="fig|1618997.3.peg.1190"/>
<sequence length="240" mass="27931">MNKDDINNINDKLKYSSPQEVLSWAVSEIGCDNIAFATSLGAEDQVLTHILRSMKADVSIFTIDTGCLYAESHDLIQETESLYDFKYEILTPESYAVEEMINTHGKDLFYKSLELRKLCCRLRKIEPLKNKLSSLDAWICGLRRDQSITRTNIEKVQWDEVFGIIKVNPLVDWDEKKVWDYVKKYKVPYHKLHDRGYPSIGCEPCTRAIKPGEDVRAGRWWWENKEQKECGLHQKMDTSS</sequence>
<evidence type="ECO:0000256" key="7">
    <source>
        <dbReference type="ARBA" id="ARBA00024298"/>
    </source>
</evidence>
<comment type="pathway">
    <text evidence="8 14">Sulfur metabolism; hydrogen sulfide biosynthesis; sulfite from sulfate.</text>
</comment>
<feature type="binding site" evidence="14">
    <location>
        <position position="205"/>
    </location>
    <ligand>
        <name>[4Fe-4S] cluster</name>
        <dbReference type="ChEBI" id="CHEBI:49883"/>
    </ligand>
</feature>
<dbReference type="NCBIfam" id="TIGR00434">
    <property type="entry name" value="cysH"/>
    <property type="match status" value="1"/>
</dbReference>
<dbReference type="Gene3D" id="3.40.50.620">
    <property type="entry name" value="HUPs"/>
    <property type="match status" value="1"/>
</dbReference>
<feature type="binding site" evidence="14">
    <location>
        <position position="120"/>
    </location>
    <ligand>
        <name>[4Fe-4S] cluster</name>
        <dbReference type="ChEBI" id="CHEBI:49883"/>
    </ligand>
</feature>
<gene>
    <name evidence="14" type="primary">cysH</name>
    <name evidence="16" type="ORF">UU48_C0029G0004</name>
</gene>